<name>F0ZDB0_DICPU</name>
<dbReference type="RefSeq" id="XP_003285384.1">
    <property type="nucleotide sequence ID" value="XM_003285336.1"/>
</dbReference>
<gene>
    <name evidence="2" type="ORF">DICPUDRAFT_76335</name>
</gene>
<dbReference type="EMBL" id="GL870984">
    <property type="protein sequence ID" value="EGC38077.1"/>
    <property type="molecule type" value="Genomic_DNA"/>
</dbReference>
<dbReference type="FunCoup" id="F0ZDB0">
    <property type="interactions" value="937"/>
</dbReference>
<dbReference type="GeneID" id="10502752"/>
<dbReference type="eggNOG" id="ENOG502RI7S">
    <property type="taxonomic scope" value="Eukaryota"/>
</dbReference>
<proteinExistence type="predicted"/>
<evidence type="ECO:0000313" key="3">
    <source>
        <dbReference type="Proteomes" id="UP000001064"/>
    </source>
</evidence>
<feature type="chain" id="PRO_5003263540" evidence="1">
    <location>
        <begin position="23"/>
        <end position="144"/>
    </location>
</feature>
<sequence>MYNRNIILLSVLFIILLQFSKSQQIDKSNYIENNYLSLSSSSSSDDSSSSDGWVEPPACGDLTLCLFTEINYKGFQYEFSIYDGYVNLPDQIKRNITSFVSNAKVCFISFSPNFNTQQISFGEFLSNYYIIFGNSVDSIKSGEC</sequence>
<dbReference type="KEGG" id="dpp:DICPUDRAFT_76335"/>
<keyword evidence="1" id="KW-0732">Signal</keyword>
<reference evidence="3" key="1">
    <citation type="journal article" date="2011" name="Genome Biol.">
        <title>Comparative genomics of the social amoebae Dictyostelium discoideum and Dictyostelium purpureum.</title>
        <authorList>
            <consortium name="US DOE Joint Genome Institute (JGI-PGF)"/>
            <person name="Sucgang R."/>
            <person name="Kuo A."/>
            <person name="Tian X."/>
            <person name="Salerno W."/>
            <person name="Parikh A."/>
            <person name="Feasley C.L."/>
            <person name="Dalin E."/>
            <person name="Tu H."/>
            <person name="Huang E."/>
            <person name="Barry K."/>
            <person name="Lindquist E."/>
            <person name="Shapiro H."/>
            <person name="Bruce D."/>
            <person name="Schmutz J."/>
            <person name="Salamov A."/>
            <person name="Fey P."/>
            <person name="Gaudet P."/>
            <person name="Anjard C."/>
            <person name="Babu M.M."/>
            <person name="Basu S."/>
            <person name="Bushmanova Y."/>
            <person name="van der Wel H."/>
            <person name="Katoh-Kurasawa M."/>
            <person name="Dinh C."/>
            <person name="Coutinho P.M."/>
            <person name="Saito T."/>
            <person name="Elias M."/>
            <person name="Schaap P."/>
            <person name="Kay R.R."/>
            <person name="Henrissat B."/>
            <person name="Eichinger L."/>
            <person name="Rivero F."/>
            <person name="Putnam N.H."/>
            <person name="West C.M."/>
            <person name="Loomis W.F."/>
            <person name="Chisholm R.L."/>
            <person name="Shaulsky G."/>
            <person name="Strassmann J.E."/>
            <person name="Queller D.C."/>
            <person name="Kuspa A."/>
            <person name="Grigoriev I.V."/>
        </authorList>
    </citation>
    <scope>NUCLEOTIDE SEQUENCE [LARGE SCALE GENOMIC DNA]</scope>
    <source>
        <strain evidence="3">QSDP1</strain>
    </source>
</reference>
<dbReference type="VEuPathDB" id="AmoebaDB:DICPUDRAFT_76335"/>
<keyword evidence="3" id="KW-1185">Reference proteome</keyword>
<dbReference type="OrthoDB" id="10492142at2759"/>
<protein>
    <submittedName>
        <fullName evidence="2">Uncharacterized protein</fullName>
    </submittedName>
</protein>
<dbReference type="InParanoid" id="F0ZDB0"/>
<dbReference type="OMA" id="FTEINYK"/>
<organism evidence="2 3">
    <name type="scientific">Dictyostelium purpureum</name>
    <name type="common">Slime mold</name>
    <dbReference type="NCBI Taxonomy" id="5786"/>
    <lineage>
        <taxon>Eukaryota</taxon>
        <taxon>Amoebozoa</taxon>
        <taxon>Evosea</taxon>
        <taxon>Eumycetozoa</taxon>
        <taxon>Dictyostelia</taxon>
        <taxon>Dictyosteliales</taxon>
        <taxon>Dictyosteliaceae</taxon>
        <taxon>Dictyostelium</taxon>
    </lineage>
</organism>
<evidence type="ECO:0000256" key="1">
    <source>
        <dbReference type="SAM" id="SignalP"/>
    </source>
</evidence>
<accession>F0ZDB0</accession>
<dbReference type="Proteomes" id="UP000001064">
    <property type="component" value="Unassembled WGS sequence"/>
</dbReference>
<dbReference type="AlphaFoldDB" id="F0ZDB0"/>
<evidence type="ECO:0000313" key="2">
    <source>
        <dbReference type="EMBL" id="EGC38077.1"/>
    </source>
</evidence>
<feature type="signal peptide" evidence="1">
    <location>
        <begin position="1"/>
        <end position="22"/>
    </location>
</feature>